<evidence type="ECO:0000256" key="6">
    <source>
        <dbReference type="ARBA" id="ARBA00023136"/>
    </source>
</evidence>
<dbReference type="eggNOG" id="COG2067">
    <property type="taxonomic scope" value="Bacteria"/>
</dbReference>
<comment type="subcellular location">
    <subcellularLocation>
        <location evidence="1">Cell outer membrane</location>
        <topology evidence="1">Multi-pass membrane protein</topology>
    </subcellularLocation>
</comment>
<keyword evidence="6" id="KW-0472">Membrane</keyword>
<evidence type="ECO:0000256" key="2">
    <source>
        <dbReference type="ARBA" id="ARBA00008163"/>
    </source>
</evidence>
<reference evidence="9 10" key="1">
    <citation type="journal article" date="2010" name="J. Bacteriol.">
        <title>Genome sequences of Pelagibaca bermudensis HTCC2601T and Maritimibacter alkaliphilus HTCC2654T, the type strains of two marine Roseobacter genera.</title>
        <authorList>
            <person name="Thrash J.C."/>
            <person name="Cho J.C."/>
            <person name="Ferriera S."/>
            <person name="Johnson J."/>
            <person name="Vergin K.L."/>
            <person name="Giovannoni S.J."/>
        </authorList>
    </citation>
    <scope>NUCLEOTIDE SEQUENCE [LARGE SCALE GENOMIC DNA]</scope>
    <source>
        <strain evidence="10">DSM 26914 / JCM 13377 / KCTC 12554 / HTCC2601</strain>
    </source>
</reference>
<feature type="signal peptide" evidence="8">
    <location>
        <begin position="1"/>
        <end position="20"/>
    </location>
</feature>
<proteinExistence type="inferred from homology"/>
<keyword evidence="4" id="KW-0812">Transmembrane</keyword>
<dbReference type="AlphaFoldDB" id="Q0FJP7"/>
<dbReference type="EMBL" id="AATQ01000047">
    <property type="protein sequence ID" value="EAU44390.1"/>
    <property type="molecule type" value="Genomic_DNA"/>
</dbReference>
<feature type="chain" id="PRO_5004171936" evidence="8">
    <location>
        <begin position="21"/>
        <end position="384"/>
    </location>
</feature>
<accession>Q0FJP7</accession>
<dbReference type="HOGENOM" id="CLU_039022_1_0_5"/>
<evidence type="ECO:0000256" key="8">
    <source>
        <dbReference type="SAM" id="SignalP"/>
    </source>
</evidence>
<comment type="caution">
    <text evidence="9">The sequence shown here is derived from an EMBL/GenBank/DDBJ whole genome shotgun (WGS) entry which is preliminary data.</text>
</comment>
<sequence length="384" mass="41025">MKFLLTGASALALSATALHAGGIERTQQSAMILYETGNVLEFSLGYANPSLSGKNISPPFPAQDIDDVGDGFWLPSFSIKYDVNDRLALALIYDRPFGADIAYESGNIPLGGTTAEANTNTLTALAKYQFNQNWSAFGGLRFQQAQGDIHLQGAAYGAVSGYEVNLDKTNGIGYVLGAAYEVPEIALRVALTYNSSITHDMDTTESGPLVDPDGPGPIPALPLLNASGETEVKTPESWNLEFQTGIAKDTLLFGGVRYVKHSQFRVDPDSFETVVGNGLIDLEDSTAYTLGVGRRFNEKFSAAISATYEASGDELVSPLAPKTGYTQLRLAGSYNVTEDVTVSGGVSYFWLGDAKPETGTPDVARADFEDNSAWGVGLKVAYRF</sequence>
<comment type="similarity">
    <text evidence="2">Belongs to the OmpP1/FadL family.</text>
</comment>
<dbReference type="InterPro" id="IPR005017">
    <property type="entry name" value="OMPP1/FadL/TodX"/>
</dbReference>
<dbReference type="STRING" id="314265.R2601_25611"/>
<evidence type="ECO:0000256" key="5">
    <source>
        <dbReference type="ARBA" id="ARBA00022729"/>
    </source>
</evidence>
<dbReference type="Pfam" id="PF03349">
    <property type="entry name" value="Toluene_X"/>
    <property type="match status" value="1"/>
</dbReference>
<keyword evidence="7" id="KW-0998">Cell outer membrane</keyword>
<evidence type="ECO:0000313" key="10">
    <source>
        <dbReference type="Proteomes" id="UP000006230"/>
    </source>
</evidence>
<evidence type="ECO:0000256" key="1">
    <source>
        <dbReference type="ARBA" id="ARBA00004571"/>
    </source>
</evidence>
<gene>
    <name evidence="9" type="ORF">R2601_25611</name>
</gene>
<dbReference type="RefSeq" id="WP_007800738.1">
    <property type="nucleotide sequence ID" value="NZ_DS022276.1"/>
</dbReference>
<evidence type="ECO:0000256" key="7">
    <source>
        <dbReference type="ARBA" id="ARBA00023237"/>
    </source>
</evidence>
<name>Q0FJP7_SALBH</name>
<evidence type="ECO:0000313" key="9">
    <source>
        <dbReference type="EMBL" id="EAU44390.1"/>
    </source>
</evidence>
<keyword evidence="5 8" id="KW-0732">Signal</keyword>
<dbReference type="OrthoDB" id="6679728at2"/>
<dbReference type="PANTHER" id="PTHR35093">
    <property type="entry name" value="OUTER MEMBRANE PROTEIN NMB0088-RELATED"/>
    <property type="match status" value="1"/>
</dbReference>
<dbReference type="GeneID" id="92502625"/>
<organism evidence="9 10">
    <name type="scientific">Salipiger bermudensis (strain DSM 26914 / JCM 13377 / KCTC 12554 / HTCC2601)</name>
    <name type="common">Pelagibaca bermudensis</name>
    <dbReference type="NCBI Taxonomy" id="314265"/>
    <lineage>
        <taxon>Bacteria</taxon>
        <taxon>Pseudomonadati</taxon>
        <taxon>Pseudomonadota</taxon>
        <taxon>Alphaproteobacteria</taxon>
        <taxon>Rhodobacterales</taxon>
        <taxon>Roseobacteraceae</taxon>
        <taxon>Salipiger</taxon>
    </lineage>
</organism>
<dbReference type="SUPFAM" id="SSF56935">
    <property type="entry name" value="Porins"/>
    <property type="match status" value="1"/>
</dbReference>
<dbReference type="PANTHER" id="PTHR35093:SF8">
    <property type="entry name" value="OUTER MEMBRANE PROTEIN NMB0088-RELATED"/>
    <property type="match status" value="1"/>
</dbReference>
<dbReference type="Gene3D" id="2.40.160.60">
    <property type="entry name" value="Outer membrane protein transport protein (OMPP1/FadL/TodX)"/>
    <property type="match status" value="1"/>
</dbReference>
<dbReference type="GO" id="GO:0015483">
    <property type="term" value="F:long-chain fatty acid transporting porin activity"/>
    <property type="evidence" value="ECO:0007669"/>
    <property type="project" value="TreeGrafter"/>
</dbReference>
<keyword evidence="10" id="KW-1185">Reference proteome</keyword>
<evidence type="ECO:0000256" key="3">
    <source>
        <dbReference type="ARBA" id="ARBA00022452"/>
    </source>
</evidence>
<dbReference type="Proteomes" id="UP000006230">
    <property type="component" value="Unassembled WGS sequence"/>
</dbReference>
<dbReference type="GO" id="GO:0009279">
    <property type="term" value="C:cell outer membrane"/>
    <property type="evidence" value="ECO:0007669"/>
    <property type="project" value="UniProtKB-SubCell"/>
</dbReference>
<evidence type="ECO:0000256" key="4">
    <source>
        <dbReference type="ARBA" id="ARBA00022692"/>
    </source>
</evidence>
<keyword evidence="3" id="KW-1134">Transmembrane beta strand</keyword>
<protein>
    <submittedName>
        <fullName evidence="9">Outer membrane transporter, OMPP1/FadL/TodX family protein</fullName>
    </submittedName>
</protein>